<dbReference type="InterPro" id="IPR011464">
    <property type="entry name" value="DUF1570"/>
</dbReference>
<keyword evidence="3" id="KW-1185">Reference proteome</keyword>
<comment type="caution">
    <text evidence="2">The sequence shown here is derived from an EMBL/GenBank/DDBJ whole genome shotgun (WGS) entry which is preliminary data.</text>
</comment>
<dbReference type="RefSeq" id="WP_277859404.1">
    <property type="nucleotide sequence ID" value="NZ_JARRAG010000001.1"/>
</dbReference>
<dbReference type="Proteomes" id="UP001216907">
    <property type="component" value="Unassembled WGS sequence"/>
</dbReference>
<evidence type="ECO:0000313" key="3">
    <source>
        <dbReference type="Proteomes" id="UP001216907"/>
    </source>
</evidence>
<sequence length="328" mass="36049">MTRDLAECNGSRRDWIYRATATLGLSALGVPPLCDRLSNAEEPPPAAGEPERIAKIEAQAKHAGVTPIGVSRTTHFLGVGNASGPFRKQALEICEALGRVFLKHLRDRGFRVVYPDRRLMVVVLRDAISYGSLVGEAPGKDVGGHFDLDADRLVVFDFRPDQGVGGTAERINTFTLVHETAHLLTFNTGLLAADPEPAKCITEGLATYFEMWRLASKAPVGRINQPRLIAIRDALKAGEPWISTKSLMTEDALFDDPKTAQLAYGQSWLMMYHLLSSRSIWPNVVDYLADLRTNGRGGRVAMLEKHLGPIATLDDRLRTLGRDLVRGL</sequence>
<protein>
    <submittedName>
        <fullName evidence="2">DUF1570 domain-containing protein</fullName>
    </submittedName>
</protein>
<reference evidence="2 3" key="1">
    <citation type="submission" date="2023-03" db="EMBL/GenBank/DDBJ databases">
        <title>Paludisphaera mucosa sp. nov. a novel planctomycete from northern fen.</title>
        <authorList>
            <person name="Ivanova A."/>
        </authorList>
    </citation>
    <scope>NUCLEOTIDE SEQUENCE [LARGE SCALE GENOMIC DNA]</scope>
    <source>
        <strain evidence="2 3">Pla2</strain>
    </source>
</reference>
<evidence type="ECO:0000313" key="2">
    <source>
        <dbReference type="EMBL" id="MDG3003046.1"/>
    </source>
</evidence>
<gene>
    <name evidence="2" type="ORF">PZE19_04645</name>
</gene>
<accession>A0ABT6F621</accession>
<dbReference type="Pfam" id="PF07607">
    <property type="entry name" value="DUF1570"/>
    <property type="match status" value="1"/>
</dbReference>
<organism evidence="2 3">
    <name type="scientific">Paludisphaera mucosa</name>
    <dbReference type="NCBI Taxonomy" id="3030827"/>
    <lineage>
        <taxon>Bacteria</taxon>
        <taxon>Pseudomonadati</taxon>
        <taxon>Planctomycetota</taxon>
        <taxon>Planctomycetia</taxon>
        <taxon>Isosphaerales</taxon>
        <taxon>Isosphaeraceae</taxon>
        <taxon>Paludisphaera</taxon>
    </lineage>
</organism>
<name>A0ABT6F621_9BACT</name>
<proteinExistence type="predicted"/>
<dbReference type="EMBL" id="JARRAG010000001">
    <property type="protein sequence ID" value="MDG3003046.1"/>
    <property type="molecule type" value="Genomic_DNA"/>
</dbReference>
<evidence type="ECO:0000259" key="1">
    <source>
        <dbReference type="Pfam" id="PF07607"/>
    </source>
</evidence>
<feature type="domain" description="DUF1570" evidence="1">
    <location>
        <begin position="175"/>
        <end position="278"/>
    </location>
</feature>